<dbReference type="GO" id="GO:0008017">
    <property type="term" value="F:microtubule binding"/>
    <property type="evidence" value="ECO:0007669"/>
    <property type="project" value="TreeGrafter"/>
</dbReference>
<sequence length="106" mass="11746">MLIATGDDDCKINLFNYPVFKKGAKSKSFIGHASHVTNVKFSHDLSILITLGGGDHTILQWKLNYSEDPILSLQDSDAEFTGTDTSDLEAIDSDLETEKSRPYVPR</sequence>
<accession>A0AAV7JI18</accession>
<dbReference type="InterPro" id="IPR036322">
    <property type="entry name" value="WD40_repeat_dom_sf"/>
</dbReference>
<evidence type="ECO:0000313" key="5">
    <source>
        <dbReference type="Proteomes" id="UP001165289"/>
    </source>
</evidence>
<evidence type="ECO:0000313" key="4">
    <source>
        <dbReference type="EMBL" id="KAI6648381.1"/>
    </source>
</evidence>
<name>A0AAV7JI18_9METZ</name>
<dbReference type="InterPro" id="IPR050630">
    <property type="entry name" value="WD_repeat_EMAP"/>
</dbReference>
<evidence type="ECO:0000256" key="1">
    <source>
        <dbReference type="ARBA" id="ARBA00022574"/>
    </source>
</evidence>
<dbReference type="Proteomes" id="UP001165289">
    <property type="component" value="Unassembled WGS sequence"/>
</dbReference>
<protein>
    <submittedName>
        <fullName evidence="4">Echinoderm microtubule-associated protein-like 6</fullName>
    </submittedName>
</protein>
<comment type="caution">
    <text evidence="4">The sequence shown here is derived from an EMBL/GenBank/DDBJ whole genome shotgun (WGS) entry which is preliminary data.</text>
</comment>
<keyword evidence="2" id="KW-0677">Repeat</keyword>
<gene>
    <name evidence="4" type="ORF">LOD99_8171</name>
</gene>
<dbReference type="SUPFAM" id="SSF50978">
    <property type="entry name" value="WD40 repeat-like"/>
    <property type="match status" value="1"/>
</dbReference>
<keyword evidence="1 3" id="KW-0853">WD repeat</keyword>
<dbReference type="InterPro" id="IPR001680">
    <property type="entry name" value="WD40_rpt"/>
</dbReference>
<organism evidence="4 5">
    <name type="scientific">Oopsacas minuta</name>
    <dbReference type="NCBI Taxonomy" id="111878"/>
    <lineage>
        <taxon>Eukaryota</taxon>
        <taxon>Metazoa</taxon>
        <taxon>Porifera</taxon>
        <taxon>Hexactinellida</taxon>
        <taxon>Hexasterophora</taxon>
        <taxon>Lyssacinosida</taxon>
        <taxon>Leucopsacidae</taxon>
        <taxon>Oopsacas</taxon>
    </lineage>
</organism>
<dbReference type="PANTHER" id="PTHR13720:SF33">
    <property type="entry name" value="HELP DOMAIN-CONTAINING PROTEIN"/>
    <property type="match status" value="1"/>
</dbReference>
<proteinExistence type="predicted"/>
<dbReference type="EMBL" id="JAKMXF010000331">
    <property type="protein sequence ID" value="KAI6648381.1"/>
    <property type="molecule type" value="Genomic_DNA"/>
</dbReference>
<keyword evidence="5" id="KW-1185">Reference proteome</keyword>
<dbReference type="AlphaFoldDB" id="A0AAV7JI18"/>
<dbReference type="InterPro" id="IPR015943">
    <property type="entry name" value="WD40/YVTN_repeat-like_dom_sf"/>
</dbReference>
<evidence type="ECO:0000256" key="2">
    <source>
        <dbReference type="ARBA" id="ARBA00022737"/>
    </source>
</evidence>
<dbReference type="PROSITE" id="PS50082">
    <property type="entry name" value="WD_REPEATS_2"/>
    <property type="match status" value="1"/>
</dbReference>
<dbReference type="PANTHER" id="PTHR13720">
    <property type="entry name" value="WD-40 REPEAT PROTEIN"/>
    <property type="match status" value="1"/>
</dbReference>
<reference evidence="4 5" key="1">
    <citation type="journal article" date="2023" name="BMC Biol.">
        <title>The compact genome of the sponge Oopsacas minuta (Hexactinellida) is lacking key metazoan core genes.</title>
        <authorList>
            <person name="Santini S."/>
            <person name="Schenkelaars Q."/>
            <person name="Jourda C."/>
            <person name="Duchesne M."/>
            <person name="Belahbib H."/>
            <person name="Rocher C."/>
            <person name="Selva M."/>
            <person name="Riesgo A."/>
            <person name="Vervoort M."/>
            <person name="Leys S.P."/>
            <person name="Kodjabachian L."/>
            <person name="Le Bivic A."/>
            <person name="Borchiellini C."/>
            <person name="Claverie J.M."/>
            <person name="Renard E."/>
        </authorList>
    </citation>
    <scope>NUCLEOTIDE SEQUENCE [LARGE SCALE GENOMIC DNA]</scope>
    <source>
        <strain evidence="4">SPO-2</strain>
    </source>
</reference>
<feature type="repeat" description="WD" evidence="3">
    <location>
        <begin position="29"/>
        <end position="64"/>
    </location>
</feature>
<dbReference type="Pfam" id="PF00400">
    <property type="entry name" value="WD40"/>
    <property type="match status" value="1"/>
</dbReference>
<dbReference type="Gene3D" id="2.130.10.10">
    <property type="entry name" value="YVTN repeat-like/Quinoprotein amine dehydrogenase"/>
    <property type="match status" value="1"/>
</dbReference>
<evidence type="ECO:0000256" key="3">
    <source>
        <dbReference type="PROSITE-ProRule" id="PRU00221"/>
    </source>
</evidence>